<gene>
    <name evidence="1" type="ORF">PHAMO_340109</name>
</gene>
<comment type="caution">
    <text evidence="1">The sequence shown here is derived from an EMBL/GenBank/DDBJ whole genome shotgun (WGS) entry which is preliminary data.</text>
</comment>
<accession>H8FV48</accession>
<dbReference type="STRING" id="1150626.PHAMO_340109"/>
<keyword evidence="2" id="KW-1185">Reference proteome</keyword>
<dbReference type="AlphaFoldDB" id="H8FV48"/>
<organism evidence="1 2">
    <name type="scientific">Magnetospirillum molischianum DSM 120</name>
    <dbReference type="NCBI Taxonomy" id="1150626"/>
    <lineage>
        <taxon>Bacteria</taxon>
        <taxon>Pseudomonadati</taxon>
        <taxon>Pseudomonadota</taxon>
        <taxon>Alphaproteobacteria</taxon>
        <taxon>Rhodospirillales</taxon>
        <taxon>Rhodospirillaceae</taxon>
        <taxon>Magnetospirillum</taxon>
    </lineage>
</organism>
<dbReference type="RefSeq" id="WP_002729888.1">
    <property type="nucleotide sequence ID" value="NZ_CAHP01000028.1"/>
</dbReference>
<sequence length="364" mass="40385">MTPIAHLSLYRILMVAAILLLMSVAGTQATEKQTKLPYNPDFIPLNQYKDWTDINFISVLTSSAWKPNKDLYLAIYSGTTNGVYFTVASALCDTLRLHFEQHRIHCVALRSQGSADNRRLMRQGRAQMAIMQSDVTIQAASGKEPIPGAQSVMSLYSEMGVLVTRPEAAINMPEDLRGKRINLGPDNTIGHKLILDYLSASGIRPTDMIRQDKFPIESSPQGLCSGYIDAFAVWSGHPSHLVSDAISLCNAHVIGLSGHGMEEILRIHPEYSRISLPPNTYPGQKEQLETYGIQATLVAYEPLDPNIVYWLTRSSIENIDVLRALHPVLKKLTAHDMVQTGNFLPFHAGAARYWREAGPLPPQP</sequence>
<dbReference type="Pfam" id="PF16868">
    <property type="entry name" value="NMT1_3"/>
    <property type="match status" value="1"/>
</dbReference>
<dbReference type="PANTHER" id="PTHR42941:SF1">
    <property type="entry name" value="SLL1037 PROTEIN"/>
    <property type="match status" value="1"/>
</dbReference>
<keyword evidence="1" id="KW-0675">Receptor</keyword>
<dbReference type="InterPro" id="IPR011852">
    <property type="entry name" value="TRAP_TAXI"/>
</dbReference>
<name>H8FV48_MAGML</name>
<dbReference type="Gene3D" id="3.40.190.10">
    <property type="entry name" value="Periplasmic binding protein-like II"/>
    <property type="match status" value="2"/>
</dbReference>
<reference evidence="1 2" key="1">
    <citation type="journal article" date="2012" name="J. Bacteriol.">
        <title>Draft Genome Sequence of the Purple Photosynthetic Bacterium Phaeospirillum molischianum DSM120, a Particularly Versatile Bacterium.</title>
        <authorList>
            <person name="Duquesne K."/>
            <person name="Prima V."/>
            <person name="Ji B."/>
            <person name="Rouy Z."/>
            <person name="Medigue C."/>
            <person name="Talla E."/>
            <person name="Sturgis J.N."/>
        </authorList>
    </citation>
    <scope>NUCLEOTIDE SEQUENCE [LARGE SCALE GENOMIC DNA]</scope>
    <source>
        <strain evidence="2">DSM120</strain>
    </source>
</reference>
<dbReference type="PANTHER" id="PTHR42941">
    <property type="entry name" value="SLL1037 PROTEIN"/>
    <property type="match status" value="1"/>
</dbReference>
<evidence type="ECO:0000313" key="1">
    <source>
        <dbReference type="EMBL" id="CCG42236.1"/>
    </source>
</evidence>
<dbReference type="eggNOG" id="COG2358">
    <property type="taxonomic scope" value="Bacteria"/>
</dbReference>
<dbReference type="EMBL" id="CAHP01000028">
    <property type="protein sequence ID" value="CCG42236.1"/>
    <property type="molecule type" value="Genomic_DNA"/>
</dbReference>
<proteinExistence type="predicted"/>
<dbReference type="SUPFAM" id="SSF53850">
    <property type="entry name" value="Periplasmic binding protein-like II"/>
    <property type="match status" value="1"/>
</dbReference>
<dbReference type="NCBIfam" id="TIGR02122">
    <property type="entry name" value="TRAP_TAXI"/>
    <property type="match status" value="1"/>
</dbReference>
<protein>
    <submittedName>
        <fullName evidence="1">Putative TRAP transporter solute receptor, TAXI family</fullName>
    </submittedName>
</protein>
<dbReference type="Proteomes" id="UP000004169">
    <property type="component" value="Unassembled WGS sequence"/>
</dbReference>
<evidence type="ECO:0000313" key="2">
    <source>
        <dbReference type="Proteomes" id="UP000004169"/>
    </source>
</evidence>